<evidence type="ECO:0000256" key="3">
    <source>
        <dbReference type="SAM" id="MobiDB-lite"/>
    </source>
</evidence>
<organism evidence="5 6">
    <name type="scientific">Sanguibacter keddieii (strain ATCC 51767 / DSM 10542 / NCFB 3025 / ST-74)</name>
    <dbReference type="NCBI Taxonomy" id="446469"/>
    <lineage>
        <taxon>Bacteria</taxon>
        <taxon>Bacillati</taxon>
        <taxon>Actinomycetota</taxon>
        <taxon>Actinomycetes</taxon>
        <taxon>Micrococcales</taxon>
        <taxon>Sanguibacteraceae</taxon>
        <taxon>Sanguibacter</taxon>
    </lineage>
</organism>
<proteinExistence type="predicted"/>
<dbReference type="eggNOG" id="COG3284">
    <property type="taxonomic scope" value="Bacteria"/>
</dbReference>
<feature type="domain" description="GAF" evidence="4">
    <location>
        <begin position="124"/>
        <end position="221"/>
    </location>
</feature>
<reference evidence="5 6" key="1">
    <citation type="journal article" date="2009" name="Stand. Genomic Sci.">
        <title>Complete genome sequence of Sanguibacter keddieii type strain (ST-74).</title>
        <authorList>
            <person name="Ivanova N."/>
            <person name="Sikorski J."/>
            <person name="Sims D."/>
            <person name="Brettin T."/>
            <person name="Detter J.C."/>
            <person name="Han C."/>
            <person name="Lapidus A."/>
            <person name="Copeland A."/>
            <person name="Glavina Del Rio T."/>
            <person name="Nolan M."/>
            <person name="Chen F."/>
            <person name="Lucas S."/>
            <person name="Tice H."/>
            <person name="Cheng J.F."/>
            <person name="Bruce D."/>
            <person name="Goodwin L."/>
            <person name="Pitluck S."/>
            <person name="Pati A."/>
            <person name="Mavromatis K."/>
            <person name="Chen A."/>
            <person name="Palaniappan K."/>
            <person name="D'haeseleer P."/>
            <person name="Chain P."/>
            <person name="Bristow J."/>
            <person name="Eisen J.A."/>
            <person name="Markowitz V."/>
            <person name="Hugenholtz P."/>
            <person name="Goker M."/>
            <person name="Pukall R."/>
            <person name="Klenk H.P."/>
            <person name="Kyrpides N.C."/>
        </authorList>
    </citation>
    <scope>NUCLEOTIDE SEQUENCE [LARGE SCALE GENOMIC DNA]</scope>
    <source>
        <strain evidence="6">ATCC 51767 / DSM 10542 / NCFB 3025 / ST-74</strain>
    </source>
</reference>
<sequence length="463" mass="49540">MASGADTSTVRRYRQRRPGPLRDGARRTTDGGRRVHPPAAWPGGVRPLVQDSWLRSTASRLDPDAVPEPTLLDDGLRAVQDEHPLTRVLGTIETLLVRHTTDTGLMVAVGDQAGRLLWVDGDHDVRRRAESMGFVAGTDWSERAVGTNAPGTALVLDRAVQIRRAEHFSRIVHPWSCTAVPVHDRATGALLGVIDITGGDDAVAPTTLALVEATALAVEAELHLLTLEDRLARRPARRPSGFTVRRLSPRPLTGAVPQAAPAAAPPPGTGALLRVLGRTDALLETAGRTVALTGRHAEILTLLAWHPRGLGADELAVAVYGRDDAVVTLRAEMVRLRRALGESGPDVLSRPYRLGGHLDLDASQVLAFLDRGAHRVALAGYVGPVLPGSRAPGVDDVRTEVSRRLRESLLADAGVDTLLAYARTDEGAADVELWTTCLRLLPARSPRRAAVVAHLEDLEVALG</sequence>
<dbReference type="Gene3D" id="3.30.450.40">
    <property type="match status" value="1"/>
</dbReference>
<keyword evidence="6" id="KW-1185">Reference proteome</keyword>
<gene>
    <name evidence="5" type="ordered locus">Sked_13420</name>
</gene>
<dbReference type="InterPro" id="IPR036388">
    <property type="entry name" value="WH-like_DNA-bd_sf"/>
</dbReference>
<feature type="compositionally biased region" description="Polar residues" evidence="3">
    <location>
        <begin position="1"/>
        <end position="10"/>
    </location>
</feature>
<dbReference type="InterPro" id="IPR029016">
    <property type="entry name" value="GAF-like_dom_sf"/>
</dbReference>
<feature type="compositionally biased region" description="Basic and acidic residues" evidence="3">
    <location>
        <begin position="23"/>
        <end position="33"/>
    </location>
</feature>
<evidence type="ECO:0000313" key="5">
    <source>
        <dbReference type="EMBL" id="ACZ21282.1"/>
    </source>
</evidence>
<evidence type="ECO:0000313" key="6">
    <source>
        <dbReference type="Proteomes" id="UP000000322"/>
    </source>
</evidence>
<dbReference type="HOGENOM" id="CLU_037518_1_0_11"/>
<evidence type="ECO:0000256" key="2">
    <source>
        <dbReference type="ARBA" id="ARBA00023163"/>
    </source>
</evidence>
<dbReference type="KEGG" id="ske:Sked_13420"/>
<dbReference type="Gene3D" id="1.10.10.10">
    <property type="entry name" value="Winged helix-like DNA-binding domain superfamily/Winged helix DNA-binding domain"/>
    <property type="match status" value="1"/>
</dbReference>
<feature type="region of interest" description="Disordered" evidence="3">
    <location>
        <begin position="1"/>
        <end position="45"/>
    </location>
</feature>
<dbReference type="Pfam" id="PF01590">
    <property type="entry name" value="GAF"/>
    <property type="match status" value="1"/>
</dbReference>
<dbReference type="InterPro" id="IPR003018">
    <property type="entry name" value="GAF"/>
</dbReference>
<dbReference type="Proteomes" id="UP000000322">
    <property type="component" value="Chromosome"/>
</dbReference>
<dbReference type="EMBL" id="CP001819">
    <property type="protein sequence ID" value="ACZ21282.1"/>
    <property type="molecule type" value="Genomic_DNA"/>
</dbReference>
<keyword evidence="2" id="KW-0804">Transcription</keyword>
<evidence type="ECO:0000259" key="4">
    <source>
        <dbReference type="Pfam" id="PF01590"/>
    </source>
</evidence>
<protein>
    <submittedName>
        <fullName evidence="5">Transcriptional activator of acetoin/glycerol metabolism</fullName>
    </submittedName>
</protein>
<evidence type="ECO:0000256" key="1">
    <source>
        <dbReference type="ARBA" id="ARBA00023015"/>
    </source>
</evidence>
<dbReference type="AlphaFoldDB" id="D1BEY6"/>
<dbReference type="STRING" id="446469.Sked_13420"/>
<keyword evidence="1" id="KW-0805">Transcription regulation</keyword>
<accession>D1BEY6</accession>
<feature type="region of interest" description="Disordered" evidence="3">
    <location>
        <begin position="242"/>
        <end position="265"/>
    </location>
</feature>
<name>D1BEY6_SANKS</name>